<gene>
    <name evidence="1" type="ORF">F4694_003801</name>
</gene>
<proteinExistence type="predicted"/>
<protein>
    <submittedName>
        <fullName evidence="1">Uncharacterized protein</fullName>
    </submittedName>
</protein>
<name>A0A852TH17_9BACI</name>
<evidence type="ECO:0000313" key="1">
    <source>
        <dbReference type="EMBL" id="NYE07016.1"/>
    </source>
</evidence>
<accession>A0A852TH17</accession>
<organism evidence="1 2">
    <name type="scientific">Neobacillus niacini</name>
    <dbReference type="NCBI Taxonomy" id="86668"/>
    <lineage>
        <taxon>Bacteria</taxon>
        <taxon>Bacillati</taxon>
        <taxon>Bacillota</taxon>
        <taxon>Bacilli</taxon>
        <taxon>Bacillales</taxon>
        <taxon>Bacillaceae</taxon>
        <taxon>Neobacillus</taxon>
    </lineage>
</organism>
<reference evidence="2" key="1">
    <citation type="submission" date="2020-07" db="EMBL/GenBank/DDBJ databases">
        <authorList>
            <person name="Partida-Martinez L."/>
            <person name="Huntemann M."/>
            <person name="Clum A."/>
            <person name="Wang J."/>
            <person name="Palaniappan K."/>
            <person name="Ritter S."/>
            <person name="Chen I.-M."/>
            <person name="Stamatis D."/>
            <person name="Reddy T."/>
            <person name="O'Malley R."/>
            <person name="Daum C."/>
            <person name="Shapiro N."/>
            <person name="Ivanova N."/>
            <person name="Kyrpides N."/>
            <person name="Woyke T."/>
        </authorList>
    </citation>
    <scope>NUCLEOTIDE SEQUENCE [LARGE SCALE GENOMIC DNA]</scope>
    <source>
        <strain evidence="2">AT2.8</strain>
    </source>
</reference>
<dbReference type="Proteomes" id="UP000548423">
    <property type="component" value="Unassembled WGS sequence"/>
</dbReference>
<sequence>MDTWGFSILSIPIFFPTIVRLVRSESGFLSFYESYNEPG</sequence>
<dbReference type="AlphaFoldDB" id="A0A852TH17"/>
<comment type="caution">
    <text evidence="1">The sequence shown here is derived from an EMBL/GenBank/DDBJ whole genome shotgun (WGS) entry which is preliminary data.</text>
</comment>
<reference evidence="2" key="2">
    <citation type="submission" date="2020-08" db="EMBL/GenBank/DDBJ databases">
        <title>The Agave Microbiome: Exploring the role of microbial communities in plant adaptations to desert environments.</title>
        <authorList>
            <person name="Partida-Martinez L.P."/>
        </authorList>
    </citation>
    <scope>NUCLEOTIDE SEQUENCE [LARGE SCALE GENOMIC DNA]</scope>
    <source>
        <strain evidence="2">AT2.8</strain>
    </source>
</reference>
<evidence type="ECO:0000313" key="2">
    <source>
        <dbReference type="Proteomes" id="UP000548423"/>
    </source>
</evidence>
<dbReference type="EMBL" id="JACCBX010000008">
    <property type="protein sequence ID" value="NYE07016.1"/>
    <property type="molecule type" value="Genomic_DNA"/>
</dbReference>